<gene>
    <name evidence="1" type="ORF">NCTC10343_03161</name>
</gene>
<evidence type="ECO:0000313" key="1">
    <source>
        <dbReference type="EMBL" id="SUA70290.1"/>
    </source>
</evidence>
<dbReference type="Proteomes" id="UP000254400">
    <property type="component" value="Unassembled WGS sequence"/>
</dbReference>
<sequence length="58" mass="6730">MDTYMIVVDGKVKEEIETAGRSKEAMSFVLIDRFYHWSIFSANVNIYSSLTGSEYHYV</sequence>
<reference evidence="1 2" key="1">
    <citation type="submission" date="2018-06" db="EMBL/GenBank/DDBJ databases">
        <authorList>
            <consortium name="Pathogen Informatics"/>
            <person name="Doyle S."/>
        </authorList>
    </citation>
    <scope>NUCLEOTIDE SEQUENCE [LARGE SCALE GENOMIC DNA]</scope>
    <source>
        <strain evidence="1 2">NCTC10343</strain>
    </source>
</reference>
<accession>A0A378Y190</accession>
<evidence type="ECO:0000313" key="2">
    <source>
        <dbReference type="Proteomes" id="UP000254400"/>
    </source>
</evidence>
<organism evidence="1 2">
    <name type="scientific">Paenibacillus polymyxa</name>
    <name type="common">Bacillus polymyxa</name>
    <dbReference type="NCBI Taxonomy" id="1406"/>
    <lineage>
        <taxon>Bacteria</taxon>
        <taxon>Bacillati</taxon>
        <taxon>Bacillota</taxon>
        <taxon>Bacilli</taxon>
        <taxon>Bacillales</taxon>
        <taxon>Paenibacillaceae</taxon>
        <taxon>Paenibacillus</taxon>
    </lineage>
</organism>
<dbReference type="RefSeq" id="WP_019687683.1">
    <property type="nucleotide sequence ID" value="NZ_CP036496.1"/>
</dbReference>
<name>A0A378Y190_PAEPO</name>
<protein>
    <submittedName>
        <fullName evidence="1">Uncharacterized protein</fullName>
    </submittedName>
</protein>
<proteinExistence type="predicted"/>
<dbReference type="GeneID" id="93346514"/>
<dbReference type="AlphaFoldDB" id="A0A378Y190"/>
<dbReference type="EMBL" id="UGSC01000001">
    <property type="protein sequence ID" value="SUA70290.1"/>
    <property type="molecule type" value="Genomic_DNA"/>
</dbReference>